<evidence type="ECO:0000313" key="9">
    <source>
        <dbReference type="EMBL" id="CAE2275581.1"/>
    </source>
</evidence>
<evidence type="ECO:0000256" key="2">
    <source>
        <dbReference type="ARBA" id="ARBA00022475"/>
    </source>
</evidence>
<protein>
    <recommendedName>
        <fullName evidence="8">VTT domain-containing protein</fullName>
    </recommendedName>
</protein>
<evidence type="ECO:0000256" key="5">
    <source>
        <dbReference type="ARBA" id="ARBA00023136"/>
    </source>
</evidence>
<keyword evidence="3 7" id="KW-0812">Transmembrane</keyword>
<feature type="domain" description="VTT" evidence="8">
    <location>
        <begin position="76"/>
        <end position="201"/>
    </location>
</feature>
<evidence type="ECO:0000259" key="8">
    <source>
        <dbReference type="Pfam" id="PF09335"/>
    </source>
</evidence>
<dbReference type="PANTHER" id="PTHR12677">
    <property type="entry name" value="GOLGI APPARATUS MEMBRANE PROTEIN TVP38-RELATED"/>
    <property type="match status" value="1"/>
</dbReference>
<comment type="subcellular location">
    <subcellularLocation>
        <location evidence="1">Cell membrane</location>
        <topology evidence="1">Multi-pass membrane protein</topology>
    </subcellularLocation>
</comment>
<dbReference type="EMBL" id="HBKQ01050187">
    <property type="protein sequence ID" value="CAE2275581.1"/>
    <property type="molecule type" value="Transcribed_RNA"/>
</dbReference>
<feature type="transmembrane region" description="Helical" evidence="7">
    <location>
        <begin position="218"/>
        <end position="237"/>
    </location>
</feature>
<name>A0A7S4JVV3_9STRA</name>
<keyword evidence="2" id="KW-1003">Cell membrane</keyword>
<evidence type="ECO:0000256" key="1">
    <source>
        <dbReference type="ARBA" id="ARBA00004651"/>
    </source>
</evidence>
<feature type="transmembrane region" description="Helical" evidence="7">
    <location>
        <begin position="96"/>
        <end position="120"/>
    </location>
</feature>
<gene>
    <name evidence="9" type="ORF">OAUR00152_LOCUS34619</name>
</gene>
<dbReference type="PANTHER" id="PTHR12677:SF59">
    <property type="entry name" value="GOLGI APPARATUS MEMBRANE PROTEIN TVP38-RELATED"/>
    <property type="match status" value="1"/>
</dbReference>
<feature type="transmembrane region" description="Helical" evidence="7">
    <location>
        <begin position="153"/>
        <end position="172"/>
    </location>
</feature>
<evidence type="ECO:0000256" key="4">
    <source>
        <dbReference type="ARBA" id="ARBA00022989"/>
    </source>
</evidence>
<sequence>MAHASEARSALRRSRIKKLVLALVLIGFIVFVIIDSTTNGYIKDGIQTFLRWIEENPIEGFFMFMGVYVLATVLFVPGLILTLGAGYVFSNAFGTGLGLFVGTISVFVGASLGSMLAFLISRYILREWAVGLTEKFPIFRAIDQALEEKGLKIIILLRLSPVIPFNALNYVCGVTAVSFKDYSLALFAMLPGTILYVFLGASAQSLATIGSSTDSKALTISTVVVGVVLGIVAVALSSRYAKKELNKILDQEEEANERIAGGEGEGGKSQDRDNFVHDAA</sequence>
<dbReference type="AlphaFoldDB" id="A0A7S4JVV3"/>
<accession>A0A7S4JVV3</accession>
<feature type="compositionally biased region" description="Basic and acidic residues" evidence="6">
    <location>
        <begin position="265"/>
        <end position="280"/>
    </location>
</feature>
<organism evidence="9">
    <name type="scientific">Odontella aurita</name>
    <dbReference type="NCBI Taxonomy" id="265563"/>
    <lineage>
        <taxon>Eukaryota</taxon>
        <taxon>Sar</taxon>
        <taxon>Stramenopiles</taxon>
        <taxon>Ochrophyta</taxon>
        <taxon>Bacillariophyta</taxon>
        <taxon>Mediophyceae</taxon>
        <taxon>Biddulphiophycidae</taxon>
        <taxon>Eupodiscales</taxon>
        <taxon>Odontellaceae</taxon>
        <taxon>Odontella</taxon>
    </lineage>
</organism>
<evidence type="ECO:0000256" key="7">
    <source>
        <dbReference type="SAM" id="Phobius"/>
    </source>
</evidence>
<keyword evidence="5 7" id="KW-0472">Membrane</keyword>
<dbReference type="GO" id="GO:0005886">
    <property type="term" value="C:plasma membrane"/>
    <property type="evidence" value="ECO:0007669"/>
    <property type="project" value="UniProtKB-SubCell"/>
</dbReference>
<keyword evidence="4 7" id="KW-1133">Transmembrane helix</keyword>
<feature type="region of interest" description="Disordered" evidence="6">
    <location>
        <begin position="256"/>
        <end position="280"/>
    </location>
</feature>
<feature type="transmembrane region" description="Helical" evidence="7">
    <location>
        <begin position="20"/>
        <end position="42"/>
    </location>
</feature>
<dbReference type="InterPro" id="IPR032816">
    <property type="entry name" value="VTT_dom"/>
</dbReference>
<dbReference type="InterPro" id="IPR015414">
    <property type="entry name" value="TMEM64"/>
</dbReference>
<proteinExistence type="predicted"/>
<reference evidence="9" key="1">
    <citation type="submission" date="2021-01" db="EMBL/GenBank/DDBJ databases">
        <authorList>
            <person name="Corre E."/>
            <person name="Pelletier E."/>
            <person name="Niang G."/>
            <person name="Scheremetjew M."/>
            <person name="Finn R."/>
            <person name="Kale V."/>
            <person name="Holt S."/>
            <person name="Cochrane G."/>
            <person name="Meng A."/>
            <person name="Brown T."/>
            <person name="Cohen L."/>
        </authorList>
    </citation>
    <scope>NUCLEOTIDE SEQUENCE</scope>
    <source>
        <strain evidence="9">Isolate 1302-5</strain>
    </source>
</reference>
<dbReference type="Pfam" id="PF09335">
    <property type="entry name" value="VTT_dom"/>
    <property type="match status" value="1"/>
</dbReference>
<feature type="transmembrane region" description="Helical" evidence="7">
    <location>
        <begin position="184"/>
        <end position="206"/>
    </location>
</feature>
<evidence type="ECO:0000256" key="3">
    <source>
        <dbReference type="ARBA" id="ARBA00022692"/>
    </source>
</evidence>
<evidence type="ECO:0000256" key="6">
    <source>
        <dbReference type="SAM" id="MobiDB-lite"/>
    </source>
</evidence>
<feature type="transmembrane region" description="Helical" evidence="7">
    <location>
        <begin position="62"/>
        <end position="89"/>
    </location>
</feature>